<evidence type="ECO:0000256" key="1">
    <source>
        <dbReference type="ARBA" id="ARBA00000316"/>
    </source>
</evidence>
<dbReference type="Pfam" id="PF01168">
    <property type="entry name" value="Ala_racemase_N"/>
    <property type="match status" value="1"/>
</dbReference>
<dbReference type="PANTHER" id="PTHR30511:SF0">
    <property type="entry name" value="ALANINE RACEMASE, CATABOLIC-RELATED"/>
    <property type="match status" value="1"/>
</dbReference>
<evidence type="ECO:0000313" key="9">
    <source>
        <dbReference type="EMBL" id="CCO08044.1"/>
    </source>
</evidence>
<feature type="active site" description="Proton acceptor; specific for L-alanine" evidence="5">
    <location>
        <position position="276"/>
    </location>
</feature>
<protein>
    <recommendedName>
        <fullName evidence="5">Alanine racemase</fullName>
        <ecNumber evidence="5">5.1.1.1</ecNumber>
    </recommendedName>
</protein>
<dbReference type="Gene3D" id="3.20.20.10">
    <property type="entry name" value="Alanine racemase"/>
    <property type="match status" value="1"/>
</dbReference>
<dbReference type="FunFam" id="3.20.20.10:FF:000002">
    <property type="entry name" value="Alanine racemase"/>
    <property type="match status" value="1"/>
</dbReference>
<dbReference type="GO" id="GO:0009252">
    <property type="term" value="P:peptidoglycan biosynthetic process"/>
    <property type="evidence" value="ECO:0007669"/>
    <property type="project" value="TreeGrafter"/>
</dbReference>
<evidence type="ECO:0000256" key="3">
    <source>
        <dbReference type="ARBA" id="ARBA00022898"/>
    </source>
</evidence>
<evidence type="ECO:0000256" key="7">
    <source>
        <dbReference type="PIRSR" id="PIRSR600821-52"/>
    </source>
</evidence>
<dbReference type="GO" id="GO:0030170">
    <property type="term" value="F:pyridoxal phosphate binding"/>
    <property type="evidence" value="ECO:0007669"/>
    <property type="project" value="UniProtKB-UniRule"/>
</dbReference>
<dbReference type="SUPFAM" id="SSF51419">
    <property type="entry name" value="PLP-binding barrel"/>
    <property type="match status" value="1"/>
</dbReference>
<comment type="pathway">
    <text evidence="5">Amino-acid biosynthesis; D-alanine biosynthesis; D-alanine from L-alanine: step 1/1.</text>
</comment>
<dbReference type="InterPro" id="IPR001608">
    <property type="entry name" value="Ala_racemase_N"/>
</dbReference>
<gene>
    <name evidence="9" type="primary">alr</name>
    <name evidence="9" type="ORF">DESHY_160168</name>
</gene>
<feature type="modified residue" description="N6-(pyridoxal phosphate)lysine" evidence="5 6">
    <location>
        <position position="47"/>
    </location>
</feature>
<dbReference type="HAMAP" id="MF_01201">
    <property type="entry name" value="Ala_racemase"/>
    <property type="match status" value="1"/>
</dbReference>
<keyword evidence="10" id="KW-1185">Reference proteome</keyword>
<keyword evidence="3 5" id="KW-0663">Pyridoxal phosphate</keyword>
<organism evidence="9 10">
    <name type="scientific">Desulforamulus hydrothermalis Lam5 = DSM 18033</name>
    <dbReference type="NCBI Taxonomy" id="1121428"/>
    <lineage>
        <taxon>Bacteria</taxon>
        <taxon>Bacillati</taxon>
        <taxon>Bacillota</taxon>
        <taxon>Clostridia</taxon>
        <taxon>Eubacteriales</taxon>
        <taxon>Peptococcaceae</taxon>
        <taxon>Desulforamulus</taxon>
    </lineage>
</organism>
<dbReference type="EMBL" id="CAOS01000008">
    <property type="protein sequence ID" value="CCO08044.1"/>
    <property type="molecule type" value="Genomic_DNA"/>
</dbReference>
<evidence type="ECO:0000256" key="2">
    <source>
        <dbReference type="ARBA" id="ARBA00001933"/>
    </source>
</evidence>
<dbReference type="InterPro" id="IPR029066">
    <property type="entry name" value="PLP-binding_barrel"/>
</dbReference>
<dbReference type="UniPathway" id="UPA00042">
    <property type="reaction ID" value="UER00497"/>
</dbReference>
<dbReference type="STRING" id="1121428.DESHY_160168"/>
<evidence type="ECO:0000256" key="4">
    <source>
        <dbReference type="ARBA" id="ARBA00023235"/>
    </source>
</evidence>
<dbReference type="Gene3D" id="2.40.37.10">
    <property type="entry name" value="Lyase, Ornithine Decarboxylase, Chain A, domain 1"/>
    <property type="match status" value="1"/>
</dbReference>
<dbReference type="NCBIfam" id="TIGR00492">
    <property type="entry name" value="alr"/>
    <property type="match status" value="1"/>
</dbReference>
<sequence length="388" mass="41607">MDIVACWQVNKMNEPIWAEINLQAIGHNIREVRKLVGPHREIMAVVKANAYGHGAVPVAKAALAAGATRLAVARLSEALELRRAGLDAPILIFGYVCPDRLADALTNNLTLTVYRLDLAEQAARAAAAAGCSVAVHLKVDTGMGRLGFPADAEGAAAIEKVCRLPGLKVEGIYTHFAAADETDKSYTSWQLERFLTLLKDLARQGISFPLRHCANSAAVIDCPAAYLDMVRPGIMMYGLYPSEQVNKAAVNLQPAMTLKARVAHVKRVAPGTKISYGCTYTVTAPTVVASLPLGYADGYPRLLSSRGQVSIRGRRAPVVGRVCMDQCMVDVGHIPGVQVNDPVIIFGQDGENQLPVEEVAAWLGTINYEVVCQVGGRVPRVYTGLPGE</sequence>
<keyword evidence="4 5" id="KW-0413">Isomerase</keyword>
<dbReference type="Proteomes" id="UP000009315">
    <property type="component" value="Unassembled WGS sequence"/>
</dbReference>
<dbReference type="EC" id="5.1.1.1" evidence="5"/>
<accession>K8DYS5</accession>
<reference evidence="9 10" key="1">
    <citation type="journal article" date="2013" name="Genome Announc.">
        <title>Genome Sequence of the Sulfate-Reducing Bacterium Desulfotomaculum hydrothermale Lam5(T).</title>
        <authorList>
            <person name="Amin O."/>
            <person name="Fardeau M.L."/>
            <person name="Valette O."/>
            <person name="Hirschler-Rea A."/>
            <person name="Barbe V."/>
            <person name="Medigue C."/>
            <person name="Vacherie B."/>
            <person name="Ollivier B."/>
            <person name="Bertin P.N."/>
            <person name="Dolla A."/>
        </authorList>
    </citation>
    <scope>NUCLEOTIDE SEQUENCE [LARGE SCALE GENOMIC DNA]</scope>
    <source>
        <strain evidence="10">Lam5 / DSM 18033</strain>
    </source>
</reference>
<dbReference type="CDD" id="cd00430">
    <property type="entry name" value="PLPDE_III_AR"/>
    <property type="match status" value="1"/>
</dbReference>
<dbReference type="SMART" id="SM01005">
    <property type="entry name" value="Ala_racemase_C"/>
    <property type="match status" value="1"/>
</dbReference>
<dbReference type="FunFam" id="2.40.37.10:FF:000006">
    <property type="entry name" value="Alanine racemase"/>
    <property type="match status" value="1"/>
</dbReference>
<feature type="binding site" evidence="5 7">
    <location>
        <position position="324"/>
    </location>
    <ligand>
        <name>substrate</name>
    </ligand>
</feature>
<evidence type="ECO:0000256" key="5">
    <source>
        <dbReference type="HAMAP-Rule" id="MF_01201"/>
    </source>
</evidence>
<dbReference type="PROSITE" id="PS00395">
    <property type="entry name" value="ALANINE_RACEMASE"/>
    <property type="match status" value="1"/>
</dbReference>
<dbReference type="InterPro" id="IPR000821">
    <property type="entry name" value="Ala_racemase"/>
</dbReference>
<comment type="function">
    <text evidence="5">Catalyzes the interconversion of L-alanine and D-alanine. May also act on other amino acids.</text>
</comment>
<dbReference type="GO" id="GO:0030632">
    <property type="term" value="P:D-alanine biosynthetic process"/>
    <property type="evidence" value="ECO:0007669"/>
    <property type="project" value="UniProtKB-UniRule"/>
</dbReference>
<feature type="active site" description="Proton acceptor; specific for D-alanine" evidence="5">
    <location>
        <position position="47"/>
    </location>
</feature>
<proteinExistence type="inferred from homology"/>
<dbReference type="GO" id="GO:0005829">
    <property type="term" value="C:cytosol"/>
    <property type="evidence" value="ECO:0007669"/>
    <property type="project" value="TreeGrafter"/>
</dbReference>
<evidence type="ECO:0000259" key="8">
    <source>
        <dbReference type="SMART" id="SM01005"/>
    </source>
</evidence>
<name>K8DYS5_9FIRM</name>
<dbReference type="InterPro" id="IPR020622">
    <property type="entry name" value="Ala_racemase_pyridoxalP-BS"/>
</dbReference>
<dbReference type="AlphaFoldDB" id="K8DYS5"/>
<feature type="binding site" evidence="5 7">
    <location>
        <position position="145"/>
    </location>
    <ligand>
        <name>substrate</name>
    </ligand>
</feature>
<dbReference type="Pfam" id="PF00842">
    <property type="entry name" value="Ala_racemase_C"/>
    <property type="match status" value="1"/>
</dbReference>
<evidence type="ECO:0000313" key="10">
    <source>
        <dbReference type="Proteomes" id="UP000009315"/>
    </source>
</evidence>
<dbReference type="GO" id="GO:0008784">
    <property type="term" value="F:alanine racemase activity"/>
    <property type="evidence" value="ECO:0007669"/>
    <property type="project" value="UniProtKB-UniRule"/>
</dbReference>
<dbReference type="SUPFAM" id="SSF50621">
    <property type="entry name" value="Alanine racemase C-terminal domain-like"/>
    <property type="match status" value="1"/>
</dbReference>
<evidence type="ECO:0000256" key="6">
    <source>
        <dbReference type="PIRSR" id="PIRSR600821-50"/>
    </source>
</evidence>
<feature type="domain" description="Alanine racemase C-terminal" evidence="8">
    <location>
        <begin position="255"/>
        <end position="383"/>
    </location>
</feature>
<comment type="caution">
    <text evidence="9">The sequence shown here is derived from an EMBL/GenBank/DDBJ whole genome shotgun (WGS) entry which is preliminary data.</text>
</comment>
<dbReference type="InterPro" id="IPR011079">
    <property type="entry name" value="Ala_racemase_C"/>
</dbReference>
<dbReference type="PRINTS" id="PR00992">
    <property type="entry name" value="ALARACEMASE"/>
</dbReference>
<comment type="catalytic activity">
    <reaction evidence="1 5">
        <text>L-alanine = D-alanine</text>
        <dbReference type="Rhea" id="RHEA:20249"/>
        <dbReference type="ChEBI" id="CHEBI:57416"/>
        <dbReference type="ChEBI" id="CHEBI:57972"/>
        <dbReference type="EC" id="5.1.1.1"/>
    </reaction>
</comment>
<comment type="similarity">
    <text evidence="5">Belongs to the alanine racemase family.</text>
</comment>
<dbReference type="PANTHER" id="PTHR30511">
    <property type="entry name" value="ALANINE RACEMASE"/>
    <property type="match status" value="1"/>
</dbReference>
<comment type="cofactor">
    <cofactor evidence="2 5 6">
        <name>pyridoxal 5'-phosphate</name>
        <dbReference type="ChEBI" id="CHEBI:597326"/>
    </cofactor>
</comment>
<dbReference type="eggNOG" id="COG0787">
    <property type="taxonomic scope" value="Bacteria"/>
</dbReference>
<dbReference type="InterPro" id="IPR009006">
    <property type="entry name" value="Ala_racemase/Decarboxylase_C"/>
</dbReference>